<organism evidence="1 2">
    <name type="scientific">Rhodococcus aetherivorans</name>
    <dbReference type="NCBI Taxonomy" id="191292"/>
    <lineage>
        <taxon>Bacteria</taxon>
        <taxon>Bacillati</taxon>
        <taxon>Actinomycetota</taxon>
        <taxon>Actinomycetes</taxon>
        <taxon>Mycobacteriales</taxon>
        <taxon>Nocardiaceae</taxon>
        <taxon>Rhodococcus</taxon>
    </lineage>
</organism>
<sequence length="338" mass="34992">MPGYVLDGAGVVDLPHQPLAVTVDATTVTVQVQAMTPEGAPEASALYPKPGFLVLPRVTHEIVVAARPGGGAVVFPQGTVLQATIGVDSSRSADPDRAELTPLDVSGLHHVELATIAPAGERLAVTARKTVVDVPLSDLGARARSAARGALGVDRLPEARRLRVEVDIDTTMSMLPLIEDGSVRAAVDVLTGITAVIGIREELQVNLIGRSSRSLPVVELRHVADQVQAQLDAAPLGVGFRSAEIDRSSYNTPTLVFTVTDALPADHTGTGVPGVRRRPVILCADTSAAAGLGTAVPPTCETAGTDSDWLSSPEKLFATVTSLVAGLSATPESEGARR</sequence>
<dbReference type="RefSeq" id="WP_043800119.1">
    <property type="nucleotide sequence ID" value="NZ_BAAAYP010000043.1"/>
</dbReference>
<evidence type="ECO:0000313" key="1">
    <source>
        <dbReference type="EMBL" id="GES35287.1"/>
    </source>
</evidence>
<dbReference type="Proteomes" id="UP000325466">
    <property type="component" value="Unassembled WGS sequence"/>
</dbReference>
<accession>A0ABQ0YFI0</accession>
<dbReference type="EMBL" id="BLAH01000017">
    <property type="protein sequence ID" value="GES35287.1"/>
    <property type="molecule type" value="Genomic_DNA"/>
</dbReference>
<keyword evidence="2" id="KW-1185">Reference proteome</keyword>
<evidence type="ECO:0000313" key="2">
    <source>
        <dbReference type="Proteomes" id="UP000325466"/>
    </source>
</evidence>
<comment type="caution">
    <text evidence="1">The sequence shown here is derived from an EMBL/GenBank/DDBJ whole genome shotgun (WGS) entry which is preliminary data.</text>
</comment>
<reference evidence="1 2" key="1">
    <citation type="journal article" date="2018" name="Biodegradation">
        <title>1,4-Dioxane degradation characteristics of Rhodococcus aetherivorans JCM 14343.</title>
        <authorList>
            <person name="Inoue D."/>
            <person name="Tsunoda T."/>
            <person name="Yamamoto N."/>
            <person name="Ike M."/>
            <person name="Sei K."/>
        </authorList>
    </citation>
    <scope>NUCLEOTIDE SEQUENCE [LARGE SCALE GENOMIC DNA]</scope>
    <source>
        <strain evidence="1 2">JCM 14343</strain>
    </source>
</reference>
<proteinExistence type="predicted"/>
<name>A0ABQ0YFI0_9NOCA</name>
<protein>
    <submittedName>
        <fullName evidence="1">Uncharacterized protein</fullName>
    </submittedName>
</protein>
<gene>
    <name evidence="1" type="ORF">RAJCM14343_0534</name>
</gene>